<sequence length="494" mass="55209">MMNQRHDGGIATRPRRGKNEHAATATKNQHGVVVRKPLRVASATKPHHAVIAMIRHHGDGAMNLHRDNGITSRRHGVATMSRLHGDRGMNPMNPRHGGGATSPQVGAVMNPRRVVDVIKRQHAVDVKNSQFPPRRHHQESPRSTRTEYVSPPPKSGIEPEDSPPNSVLAGINEMMTAVNLNSGKPSDVPTPTETQANPWVEWAKTLNDSFDDPLNNSLENESNHACYGHSVKKGSEPQKIRMHCAPDDEEILGKTNLEDSRGNEYILNDFGSFPVGDVPEWALKKWNEWHGDWVVCVDCKLFGLSCSHCYPCKNCKDHGLQCRISKAKPSEYSTSSPHFGIKDEEMHAYTENLILSINPGVHLYIWSFDTDPASLGKCGCNKYGRARSKNQLPEGKVALPQCPHNPQGYSTRYPLSTSLVQHFLMKRMTPEKQHDYTGWLMMANICFGLEDIEPVEEYGTHQRQALMNLKDWERRGNPGDSQPQISLYPLTAGS</sequence>
<protein>
    <submittedName>
        <fullName evidence="2">Uncharacterized protein</fullName>
    </submittedName>
</protein>
<feature type="region of interest" description="Disordered" evidence="1">
    <location>
        <begin position="123"/>
        <end position="164"/>
    </location>
</feature>
<dbReference type="GeneID" id="89927977"/>
<gene>
    <name evidence="2" type="ORF">LTR77_006637</name>
</gene>
<organism evidence="2 3">
    <name type="scientific">Saxophila tyrrhenica</name>
    <dbReference type="NCBI Taxonomy" id="1690608"/>
    <lineage>
        <taxon>Eukaryota</taxon>
        <taxon>Fungi</taxon>
        <taxon>Dikarya</taxon>
        <taxon>Ascomycota</taxon>
        <taxon>Pezizomycotina</taxon>
        <taxon>Dothideomycetes</taxon>
        <taxon>Dothideomycetidae</taxon>
        <taxon>Mycosphaerellales</taxon>
        <taxon>Extremaceae</taxon>
        <taxon>Saxophila</taxon>
    </lineage>
</organism>
<feature type="region of interest" description="Disordered" evidence="1">
    <location>
        <begin position="1"/>
        <end position="30"/>
    </location>
</feature>
<name>A0AAV9P634_9PEZI</name>
<keyword evidence="3" id="KW-1185">Reference proteome</keyword>
<evidence type="ECO:0000313" key="3">
    <source>
        <dbReference type="Proteomes" id="UP001337655"/>
    </source>
</evidence>
<dbReference type="AlphaFoldDB" id="A0AAV9P634"/>
<accession>A0AAV9P634</accession>
<dbReference type="RefSeq" id="XP_064657679.1">
    <property type="nucleotide sequence ID" value="XM_064803878.1"/>
</dbReference>
<evidence type="ECO:0000313" key="2">
    <source>
        <dbReference type="EMBL" id="KAK5168069.1"/>
    </source>
</evidence>
<evidence type="ECO:0000256" key="1">
    <source>
        <dbReference type="SAM" id="MobiDB-lite"/>
    </source>
</evidence>
<proteinExistence type="predicted"/>
<comment type="caution">
    <text evidence="2">The sequence shown here is derived from an EMBL/GenBank/DDBJ whole genome shotgun (WGS) entry which is preliminary data.</text>
</comment>
<dbReference type="Proteomes" id="UP001337655">
    <property type="component" value="Unassembled WGS sequence"/>
</dbReference>
<reference evidence="2 3" key="1">
    <citation type="submission" date="2023-08" db="EMBL/GenBank/DDBJ databases">
        <title>Black Yeasts Isolated from many extreme environments.</title>
        <authorList>
            <person name="Coleine C."/>
            <person name="Stajich J.E."/>
            <person name="Selbmann L."/>
        </authorList>
    </citation>
    <scope>NUCLEOTIDE SEQUENCE [LARGE SCALE GENOMIC DNA]</scope>
    <source>
        <strain evidence="2 3">CCFEE 5935</strain>
    </source>
</reference>
<feature type="region of interest" description="Disordered" evidence="1">
    <location>
        <begin position="473"/>
        <end position="494"/>
    </location>
</feature>
<dbReference type="EMBL" id="JAVRRT010000010">
    <property type="protein sequence ID" value="KAK5168069.1"/>
    <property type="molecule type" value="Genomic_DNA"/>
</dbReference>